<keyword evidence="3" id="KW-0812">Transmembrane</keyword>
<evidence type="ECO:0000256" key="7">
    <source>
        <dbReference type="ARBA" id="ARBA00023136"/>
    </source>
</evidence>
<sequence length="136" mass="15391">MLGYWRGGALLKTITDPGFHLKLPLITQYEPVQVTLQTDQVRDIPCGTKGGVMINFEKIEVVNRLRKEYVYETLLNYDVYIDVFDQIDEKMKEALQGDCTRYAPGMKLSMSGSPSQRSLIASDGTLNNGWRNAPRS</sequence>
<dbReference type="PANTHER" id="PTHR15351:SF3">
    <property type="entry name" value="ERLIN"/>
    <property type="match status" value="1"/>
</dbReference>
<dbReference type="GO" id="GO:0015485">
    <property type="term" value="F:cholesterol binding"/>
    <property type="evidence" value="ECO:0007669"/>
    <property type="project" value="TreeGrafter"/>
</dbReference>
<dbReference type="GO" id="GO:0031625">
    <property type="term" value="F:ubiquitin protein ligase binding"/>
    <property type="evidence" value="ECO:0007669"/>
    <property type="project" value="InterPro"/>
</dbReference>
<dbReference type="InterPro" id="IPR001107">
    <property type="entry name" value="Band_7"/>
</dbReference>
<proteinExistence type="inferred from homology"/>
<protein>
    <recommendedName>
        <fullName evidence="10">Band 7 domain-containing protein</fullName>
    </recommendedName>
</protein>
<evidence type="ECO:0000256" key="6">
    <source>
        <dbReference type="ARBA" id="ARBA00022989"/>
    </source>
</evidence>
<organism evidence="11 12">
    <name type="scientific">Rubus argutus</name>
    <name type="common">Southern blackberry</name>
    <dbReference type="NCBI Taxonomy" id="59490"/>
    <lineage>
        <taxon>Eukaryota</taxon>
        <taxon>Viridiplantae</taxon>
        <taxon>Streptophyta</taxon>
        <taxon>Embryophyta</taxon>
        <taxon>Tracheophyta</taxon>
        <taxon>Spermatophyta</taxon>
        <taxon>Magnoliopsida</taxon>
        <taxon>eudicotyledons</taxon>
        <taxon>Gunneridae</taxon>
        <taxon>Pentapetalae</taxon>
        <taxon>rosids</taxon>
        <taxon>fabids</taxon>
        <taxon>Rosales</taxon>
        <taxon>Rosaceae</taxon>
        <taxon>Rosoideae</taxon>
        <taxon>Rosoideae incertae sedis</taxon>
        <taxon>Rubus</taxon>
    </lineage>
</organism>
<gene>
    <name evidence="11" type="ORF">M0R45_002270</name>
</gene>
<keyword evidence="6" id="KW-1133">Transmembrane helix</keyword>
<evidence type="ECO:0000256" key="9">
    <source>
        <dbReference type="SAM" id="MobiDB-lite"/>
    </source>
</evidence>
<feature type="domain" description="Band 7" evidence="10">
    <location>
        <begin position="6"/>
        <end position="107"/>
    </location>
</feature>
<evidence type="ECO:0000256" key="4">
    <source>
        <dbReference type="ARBA" id="ARBA00022824"/>
    </source>
</evidence>
<feature type="compositionally biased region" description="Polar residues" evidence="9">
    <location>
        <begin position="110"/>
        <end position="136"/>
    </location>
</feature>
<dbReference type="InterPro" id="IPR033294">
    <property type="entry name" value="Erlin1/2"/>
</dbReference>
<comment type="caution">
    <text evidence="11">The sequence shown here is derived from an EMBL/GenBank/DDBJ whole genome shotgun (WGS) entry which is preliminary data.</text>
</comment>
<dbReference type="PANTHER" id="PTHR15351">
    <property type="entry name" value="ERLIN (ER LIPID RAFT ASSOCIATED PROTEIN) HOMOLOG"/>
    <property type="match status" value="1"/>
</dbReference>
<dbReference type="GO" id="GO:0005789">
    <property type="term" value="C:endoplasmic reticulum membrane"/>
    <property type="evidence" value="ECO:0007669"/>
    <property type="project" value="UniProtKB-SubCell"/>
</dbReference>
<dbReference type="EMBL" id="JBEDUW010000336">
    <property type="protein sequence ID" value="KAK9901142.1"/>
    <property type="molecule type" value="Genomic_DNA"/>
</dbReference>
<keyword evidence="12" id="KW-1185">Reference proteome</keyword>
<keyword evidence="4" id="KW-0256">Endoplasmic reticulum</keyword>
<comment type="subcellular location">
    <subcellularLocation>
        <location evidence="1">Endoplasmic reticulum membrane</location>
        <topology evidence="1">Single-pass type II membrane protein</topology>
    </subcellularLocation>
</comment>
<accession>A0AAW1VDI5</accession>
<evidence type="ECO:0000259" key="10">
    <source>
        <dbReference type="Pfam" id="PF01145"/>
    </source>
</evidence>
<feature type="region of interest" description="Disordered" evidence="9">
    <location>
        <begin position="109"/>
        <end position="136"/>
    </location>
</feature>
<keyword evidence="5" id="KW-0735">Signal-anchor</keyword>
<evidence type="ECO:0000256" key="3">
    <source>
        <dbReference type="ARBA" id="ARBA00022692"/>
    </source>
</evidence>
<name>A0AAW1VDI5_RUBAR</name>
<keyword evidence="7" id="KW-0472">Membrane</keyword>
<dbReference type="GO" id="GO:0032933">
    <property type="term" value="P:SREBP signaling pathway"/>
    <property type="evidence" value="ECO:0007669"/>
    <property type="project" value="TreeGrafter"/>
</dbReference>
<reference evidence="11 12" key="1">
    <citation type="journal article" date="2023" name="G3 (Bethesda)">
        <title>A chromosome-length genome assembly and annotation of blackberry (Rubus argutus, cv. 'Hillquist').</title>
        <authorList>
            <person name="Bruna T."/>
            <person name="Aryal R."/>
            <person name="Dudchenko O."/>
            <person name="Sargent D.J."/>
            <person name="Mead D."/>
            <person name="Buti M."/>
            <person name="Cavallini A."/>
            <person name="Hytonen T."/>
            <person name="Andres J."/>
            <person name="Pham M."/>
            <person name="Weisz D."/>
            <person name="Mascagni F."/>
            <person name="Usai G."/>
            <person name="Natali L."/>
            <person name="Bassil N."/>
            <person name="Fernandez G.E."/>
            <person name="Lomsadze A."/>
            <person name="Armour M."/>
            <person name="Olukolu B."/>
            <person name="Poorten T."/>
            <person name="Britton C."/>
            <person name="Davik J."/>
            <person name="Ashrafi H."/>
            <person name="Aiden E.L."/>
            <person name="Borodovsky M."/>
            <person name="Worthington M."/>
        </authorList>
    </citation>
    <scope>NUCLEOTIDE SEQUENCE [LARGE SCALE GENOMIC DNA]</scope>
    <source>
        <strain evidence="11">PI 553951</strain>
    </source>
</reference>
<evidence type="ECO:0000313" key="11">
    <source>
        <dbReference type="EMBL" id="KAK9901142.1"/>
    </source>
</evidence>
<keyword evidence="8" id="KW-0325">Glycoprotein</keyword>
<comment type="similarity">
    <text evidence="2">Belongs to the band 7/mec-2 family.</text>
</comment>
<dbReference type="AlphaFoldDB" id="A0AAW1VDI5"/>
<evidence type="ECO:0000256" key="8">
    <source>
        <dbReference type="ARBA" id="ARBA00023180"/>
    </source>
</evidence>
<evidence type="ECO:0000256" key="5">
    <source>
        <dbReference type="ARBA" id="ARBA00022968"/>
    </source>
</evidence>
<evidence type="ECO:0000313" key="12">
    <source>
        <dbReference type="Proteomes" id="UP001457282"/>
    </source>
</evidence>
<dbReference type="Proteomes" id="UP001457282">
    <property type="component" value="Unassembled WGS sequence"/>
</dbReference>
<evidence type="ECO:0000256" key="2">
    <source>
        <dbReference type="ARBA" id="ARBA00008164"/>
    </source>
</evidence>
<dbReference type="Pfam" id="PF01145">
    <property type="entry name" value="Band_7"/>
    <property type="match status" value="1"/>
</dbReference>
<evidence type="ECO:0000256" key="1">
    <source>
        <dbReference type="ARBA" id="ARBA00004648"/>
    </source>
</evidence>